<evidence type="ECO:0000313" key="1">
    <source>
        <dbReference type="EMBL" id="AJO22189.1"/>
    </source>
</evidence>
<gene>
    <name evidence="1" type="ORF">SB48_HM08orf02197</name>
</gene>
<dbReference type="EMBL" id="CP010525">
    <property type="protein sequence ID" value="AJO22189.1"/>
    <property type="molecule type" value="Genomic_DNA"/>
</dbReference>
<reference evidence="2" key="1">
    <citation type="submission" date="2015-01" db="EMBL/GenBank/DDBJ databases">
        <title>Comparative genome analysis of Bacillus coagulans HM-08, Clostridium butyricum HM-68, Bacillus subtilis HM-66 and Bacillus paralicheniformis BL-09.</title>
        <authorList>
            <person name="Zhang H."/>
        </authorList>
    </citation>
    <scope>NUCLEOTIDE SEQUENCE [LARGE SCALE GENOMIC DNA]</scope>
    <source>
        <strain evidence="2">HM-08</strain>
    </source>
</reference>
<protein>
    <submittedName>
        <fullName evidence="1">Uncharacterized protein</fullName>
    </submittedName>
</protein>
<evidence type="ECO:0000313" key="2">
    <source>
        <dbReference type="Proteomes" id="UP000032024"/>
    </source>
</evidence>
<sequence length="41" mass="4815">MHTHIFRKDKKQAEIPLFADGGFFLSWGIKEVPTGKWIRNN</sequence>
<dbReference type="AlphaFoldDB" id="A0AAN0T5H9"/>
<keyword evidence="2" id="KW-1185">Reference proteome</keyword>
<organism evidence="1 2">
    <name type="scientific">Heyndrickxia coagulans</name>
    <name type="common">Weizmannia coagulans</name>
    <dbReference type="NCBI Taxonomy" id="1398"/>
    <lineage>
        <taxon>Bacteria</taxon>
        <taxon>Bacillati</taxon>
        <taxon>Bacillota</taxon>
        <taxon>Bacilli</taxon>
        <taxon>Bacillales</taxon>
        <taxon>Bacillaceae</taxon>
        <taxon>Heyndrickxia</taxon>
    </lineage>
</organism>
<proteinExistence type="predicted"/>
<accession>A0AAN0T5H9</accession>
<dbReference type="Proteomes" id="UP000032024">
    <property type="component" value="Chromosome"/>
</dbReference>
<name>A0AAN0T5H9_HEYCO</name>